<feature type="chain" id="PRO_5043708627" description="G protein-coupled receptor" evidence="2">
    <location>
        <begin position="18"/>
        <end position="259"/>
    </location>
</feature>
<evidence type="ECO:0000313" key="3">
    <source>
        <dbReference type="EMBL" id="GMT22356.1"/>
    </source>
</evidence>
<evidence type="ECO:0000313" key="4">
    <source>
        <dbReference type="Proteomes" id="UP001432322"/>
    </source>
</evidence>
<feature type="non-terminal residue" evidence="3">
    <location>
        <position position="1"/>
    </location>
</feature>
<dbReference type="PANTHER" id="PTHR31627">
    <property type="entry name" value="SERPENTINE RECEPTOR CLASS GAMMA-RELATED"/>
    <property type="match status" value="1"/>
</dbReference>
<feature type="transmembrane region" description="Helical" evidence="1">
    <location>
        <begin position="182"/>
        <end position="201"/>
    </location>
</feature>
<keyword evidence="1" id="KW-0812">Transmembrane</keyword>
<sequence>TFLFMLHAVANVSFVIANCFAGLPRHFPSIWPSYHNLNETVWARSVEMVMVFVLVAQMVSIALMACERFFGSFDLLSFIHELFERIPKLFWVALVCVVPVLCIIPFIDADPPFYYYDDTQEMVALYTMHHGSIQTQTIGPAMIISTAITAICYAVVILRDVMVCVAQRRTHRQRMEDDERMTTLGFLLLFPQIAGAVFGVLGRKASDDGDIDRALWLKGHIAYVQYALAITGPLLLLLSRRARGLLFSRPAVSPIPEKA</sequence>
<name>A0AAV5VUZ9_9BILA</name>
<accession>A0AAV5VUZ9</accession>
<dbReference type="Proteomes" id="UP001432322">
    <property type="component" value="Unassembled WGS sequence"/>
</dbReference>
<dbReference type="EMBL" id="BTSY01000004">
    <property type="protein sequence ID" value="GMT22356.1"/>
    <property type="molecule type" value="Genomic_DNA"/>
</dbReference>
<dbReference type="PANTHER" id="PTHR31627:SF42">
    <property type="entry name" value="G_PROTEIN_RECEP_F1_2 DOMAIN-CONTAINING PROTEIN-RELATED"/>
    <property type="match status" value="1"/>
</dbReference>
<dbReference type="InterPro" id="IPR051119">
    <property type="entry name" value="Nematode_SR-like"/>
</dbReference>
<feature type="transmembrane region" description="Helical" evidence="1">
    <location>
        <begin position="221"/>
        <end position="239"/>
    </location>
</feature>
<feature type="signal peptide" evidence="2">
    <location>
        <begin position="1"/>
        <end position="17"/>
    </location>
</feature>
<gene>
    <name evidence="3" type="ORF">PFISCL1PPCAC_13653</name>
</gene>
<keyword evidence="2" id="KW-0732">Signal</keyword>
<protein>
    <recommendedName>
        <fullName evidence="5">G protein-coupled receptor</fullName>
    </recommendedName>
</protein>
<feature type="transmembrane region" description="Helical" evidence="1">
    <location>
        <begin position="41"/>
        <end position="65"/>
    </location>
</feature>
<feature type="transmembrane region" description="Helical" evidence="1">
    <location>
        <begin position="86"/>
        <end position="107"/>
    </location>
</feature>
<comment type="caution">
    <text evidence="3">The sequence shown here is derived from an EMBL/GenBank/DDBJ whole genome shotgun (WGS) entry which is preliminary data.</text>
</comment>
<evidence type="ECO:0008006" key="5">
    <source>
        <dbReference type="Google" id="ProtNLM"/>
    </source>
</evidence>
<keyword evidence="1" id="KW-1133">Transmembrane helix</keyword>
<proteinExistence type="predicted"/>
<dbReference type="Pfam" id="PF10323">
    <property type="entry name" value="7TM_GPCR_Srv"/>
    <property type="match status" value="1"/>
</dbReference>
<feature type="transmembrane region" description="Helical" evidence="1">
    <location>
        <begin position="138"/>
        <end position="161"/>
    </location>
</feature>
<dbReference type="AlphaFoldDB" id="A0AAV5VUZ9"/>
<evidence type="ECO:0000256" key="2">
    <source>
        <dbReference type="SAM" id="SignalP"/>
    </source>
</evidence>
<dbReference type="InterPro" id="IPR019426">
    <property type="entry name" value="7TM_GPCR_serpentine_rcpt_Srv"/>
</dbReference>
<keyword evidence="1" id="KW-0472">Membrane</keyword>
<evidence type="ECO:0000256" key="1">
    <source>
        <dbReference type="SAM" id="Phobius"/>
    </source>
</evidence>
<reference evidence="3" key="1">
    <citation type="submission" date="2023-10" db="EMBL/GenBank/DDBJ databases">
        <title>Genome assembly of Pristionchus species.</title>
        <authorList>
            <person name="Yoshida K."/>
            <person name="Sommer R.J."/>
        </authorList>
    </citation>
    <scope>NUCLEOTIDE SEQUENCE</scope>
    <source>
        <strain evidence="3">RS5133</strain>
    </source>
</reference>
<keyword evidence="4" id="KW-1185">Reference proteome</keyword>
<organism evidence="3 4">
    <name type="scientific">Pristionchus fissidentatus</name>
    <dbReference type="NCBI Taxonomy" id="1538716"/>
    <lineage>
        <taxon>Eukaryota</taxon>
        <taxon>Metazoa</taxon>
        <taxon>Ecdysozoa</taxon>
        <taxon>Nematoda</taxon>
        <taxon>Chromadorea</taxon>
        <taxon>Rhabditida</taxon>
        <taxon>Rhabditina</taxon>
        <taxon>Diplogasteromorpha</taxon>
        <taxon>Diplogasteroidea</taxon>
        <taxon>Neodiplogasteridae</taxon>
        <taxon>Pristionchus</taxon>
    </lineage>
</organism>